<sequence length="92" mass="10070">MDQDWSRKYGCGCEREYDEEGHGRGVVDEEEEDACVSTFPCLWDVAAFGVSILILVLSEGEEERPPVVVGGAMGSSTQHMDDLLPSPMTAFV</sequence>
<name>A0A8H5H9W4_9AGAR</name>
<dbReference type="EMBL" id="JAACJN010000070">
    <property type="protein sequence ID" value="KAF5379315.1"/>
    <property type="molecule type" value="Genomic_DNA"/>
</dbReference>
<comment type="caution">
    <text evidence="1">The sequence shown here is derived from an EMBL/GenBank/DDBJ whole genome shotgun (WGS) entry which is preliminary data.</text>
</comment>
<keyword evidence="2" id="KW-1185">Reference proteome</keyword>
<accession>A0A8H5H9W4</accession>
<dbReference type="Proteomes" id="UP000518752">
    <property type="component" value="Unassembled WGS sequence"/>
</dbReference>
<gene>
    <name evidence="1" type="ORF">D9757_007684</name>
</gene>
<protein>
    <submittedName>
        <fullName evidence="1">Uncharacterized protein</fullName>
    </submittedName>
</protein>
<evidence type="ECO:0000313" key="1">
    <source>
        <dbReference type="EMBL" id="KAF5379315.1"/>
    </source>
</evidence>
<reference evidence="1 2" key="1">
    <citation type="journal article" date="2020" name="ISME J.">
        <title>Uncovering the hidden diversity of litter-decomposition mechanisms in mushroom-forming fungi.</title>
        <authorList>
            <person name="Floudas D."/>
            <person name="Bentzer J."/>
            <person name="Ahren D."/>
            <person name="Johansson T."/>
            <person name="Persson P."/>
            <person name="Tunlid A."/>
        </authorList>
    </citation>
    <scope>NUCLEOTIDE SEQUENCE [LARGE SCALE GENOMIC DNA]</scope>
    <source>
        <strain evidence="1 2">CBS 406.79</strain>
    </source>
</reference>
<evidence type="ECO:0000313" key="2">
    <source>
        <dbReference type="Proteomes" id="UP000518752"/>
    </source>
</evidence>
<proteinExistence type="predicted"/>
<organism evidence="1 2">
    <name type="scientific">Collybiopsis confluens</name>
    <dbReference type="NCBI Taxonomy" id="2823264"/>
    <lineage>
        <taxon>Eukaryota</taxon>
        <taxon>Fungi</taxon>
        <taxon>Dikarya</taxon>
        <taxon>Basidiomycota</taxon>
        <taxon>Agaricomycotina</taxon>
        <taxon>Agaricomycetes</taxon>
        <taxon>Agaricomycetidae</taxon>
        <taxon>Agaricales</taxon>
        <taxon>Marasmiineae</taxon>
        <taxon>Omphalotaceae</taxon>
        <taxon>Collybiopsis</taxon>
    </lineage>
</organism>
<dbReference type="AlphaFoldDB" id="A0A8H5H9W4"/>